<evidence type="ECO:0000256" key="1">
    <source>
        <dbReference type="ARBA" id="ARBA00022723"/>
    </source>
</evidence>
<evidence type="ECO:0000259" key="5">
    <source>
        <dbReference type="SMART" id="SM00249"/>
    </source>
</evidence>
<evidence type="ECO:0000256" key="2">
    <source>
        <dbReference type="ARBA" id="ARBA00022771"/>
    </source>
</evidence>
<dbReference type="GO" id="GO:0008270">
    <property type="term" value="F:zinc ion binding"/>
    <property type="evidence" value="ECO:0007669"/>
    <property type="project" value="UniProtKB-KW"/>
</dbReference>
<accession>A0A922N006</accession>
<keyword evidence="4" id="KW-0175">Coiled coil</keyword>
<dbReference type="InterPro" id="IPR057251">
    <property type="entry name" value="FP_C"/>
</dbReference>
<reference evidence="6" key="1">
    <citation type="journal article" date="2021" name="G3 (Bethesda)">
        <title>Genome and transcriptome analysis of the beet armyworm Spodoptera exigua reveals targets for pest control. .</title>
        <authorList>
            <person name="Simon S."/>
            <person name="Breeschoten T."/>
            <person name="Jansen H.J."/>
            <person name="Dirks R.P."/>
            <person name="Schranz M.E."/>
            <person name="Ros V.I.D."/>
        </authorList>
    </citation>
    <scope>NUCLEOTIDE SEQUENCE</scope>
    <source>
        <strain evidence="6">TB_SE_WUR_2020</strain>
    </source>
</reference>
<organism evidence="6 7">
    <name type="scientific">Spodoptera exigua</name>
    <name type="common">Beet armyworm</name>
    <name type="synonym">Noctua fulgens</name>
    <dbReference type="NCBI Taxonomy" id="7107"/>
    <lineage>
        <taxon>Eukaryota</taxon>
        <taxon>Metazoa</taxon>
        <taxon>Ecdysozoa</taxon>
        <taxon>Arthropoda</taxon>
        <taxon>Hexapoda</taxon>
        <taxon>Insecta</taxon>
        <taxon>Pterygota</taxon>
        <taxon>Neoptera</taxon>
        <taxon>Endopterygota</taxon>
        <taxon>Lepidoptera</taxon>
        <taxon>Glossata</taxon>
        <taxon>Ditrysia</taxon>
        <taxon>Noctuoidea</taxon>
        <taxon>Noctuidae</taxon>
        <taxon>Amphipyrinae</taxon>
        <taxon>Spodoptera</taxon>
    </lineage>
</organism>
<evidence type="ECO:0000313" key="6">
    <source>
        <dbReference type="EMBL" id="KAH9645345.1"/>
    </source>
</evidence>
<dbReference type="PROSITE" id="PS01359">
    <property type="entry name" value="ZF_PHD_1"/>
    <property type="match status" value="1"/>
</dbReference>
<evidence type="ECO:0000256" key="4">
    <source>
        <dbReference type="SAM" id="Coils"/>
    </source>
</evidence>
<proteinExistence type="predicted"/>
<evidence type="ECO:0000313" key="7">
    <source>
        <dbReference type="Proteomes" id="UP000814243"/>
    </source>
</evidence>
<keyword evidence="1" id="KW-0479">Metal-binding</keyword>
<keyword evidence="3" id="KW-0862">Zinc</keyword>
<dbReference type="Gene3D" id="3.30.40.10">
    <property type="entry name" value="Zinc/RING finger domain, C3HC4 (zinc finger)"/>
    <property type="match status" value="1"/>
</dbReference>
<dbReference type="SUPFAM" id="SSF57903">
    <property type="entry name" value="FYVE/PHD zinc finger"/>
    <property type="match status" value="1"/>
</dbReference>
<dbReference type="InterPro" id="IPR019786">
    <property type="entry name" value="Zinc_finger_PHD-type_CS"/>
</dbReference>
<feature type="coiled-coil region" evidence="4">
    <location>
        <begin position="180"/>
        <end position="207"/>
    </location>
</feature>
<dbReference type="SMART" id="SM00249">
    <property type="entry name" value="PHD"/>
    <property type="match status" value="1"/>
</dbReference>
<name>A0A922N006_SPOEX</name>
<comment type="caution">
    <text evidence="6">The sequence shown here is derived from an EMBL/GenBank/DDBJ whole genome shotgun (WGS) entry which is preliminary data.</text>
</comment>
<dbReference type="Pfam" id="PF25298">
    <property type="entry name" value="Baculo_FP_2nd"/>
    <property type="match status" value="1"/>
</dbReference>
<dbReference type="AlphaFoldDB" id="A0A922N006"/>
<sequence>MDEREKKDPFDIYGEYIAAELRSVKDDQALTQAKRGFTFSPTTMPGIQCAGCNRFASAIEGVKCANSKCRRLYHRGCVGFKPDVAIPASWRCPECKKNLVRDNRAETPVRGPASAAGDPTTQTCLVALAPNELNASCSGPAPVVEQQCISPSSASTPLRRGAFSAATAAREISPITGPDMGMLMDELRAMRAEIQEFRKEMELEMAQLVSSVSSCNVRIDGLEARIITLEQRTSVGRSSADEVVEELRRELNDRDQDLLANDVEITCVPEAPSENPIHIAKAVGLKLGVQLEERDIVSAERVGGKQLNATSSAGPAATRPRAIAVRLARRDLRDELLAGARVRRGATTADLGTPGPPQRFFVNERLTRTNRRLFRMARDAARLHNWRFVWTKRGRILERRSPGDPTQRISTDEDIERVFGPVNKETI</sequence>
<evidence type="ECO:0000256" key="3">
    <source>
        <dbReference type="ARBA" id="ARBA00022833"/>
    </source>
</evidence>
<keyword evidence="2" id="KW-0863">Zinc-finger</keyword>
<dbReference type="InterPro" id="IPR001965">
    <property type="entry name" value="Znf_PHD"/>
</dbReference>
<dbReference type="InterPro" id="IPR011011">
    <property type="entry name" value="Znf_FYVE_PHD"/>
</dbReference>
<protein>
    <recommendedName>
        <fullName evidence="5">Zinc finger PHD-type domain-containing protein</fullName>
    </recommendedName>
</protein>
<feature type="domain" description="Zinc finger PHD-type" evidence="5">
    <location>
        <begin position="48"/>
        <end position="96"/>
    </location>
</feature>
<gene>
    <name evidence="6" type="ORF">HF086_002971</name>
</gene>
<dbReference type="Proteomes" id="UP000814243">
    <property type="component" value="Unassembled WGS sequence"/>
</dbReference>
<dbReference type="InterPro" id="IPR013083">
    <property type="entry name" value="Znf_RING/FYVE/PHD"/>
</dbReference>
<dbReference type="EMBL" id="JACEFF010000049">
    <property type="protein sequence ID" value="KAH9645345.1"/>
    <property type="molecule type" value="Genomic_DNA"/>
</dbReference>